<dbReference type="InterPro" id="IPR018060">
    <property type="entry name" value="HTH_AraC"/>
</dbReference>
<keyword evidence="6" id="KW-1185">Reference proteome</keyword>
<evidence type="ECO:0000313" key="5">
    <source>
        <dbReference type="EMBL" id="CAG7644278.1"/>
    </source>
</evidence>
<dbReference type="Proteomes" id="UP000730618">
    <property type="component" value="Unassembled WGS sequence"/>
</dbReference>
<dbReference type="SMART" id="SM00342">
    <property type="entry name" value="HTH_ARAC"/>
    <property type="match status" value="1"/>
</dbReference>
<keyword evidence="1" id="KW-0805">Transcription regulation</keyword>
<evidence type="ECO:0000313" key="6">
    <source>
        <dbReference type="Proteomes" id="UP000730618"/>
    </source>
</evidence>
<feature type="domain" description="HTH araC/xylS-type" evidence="4">
    <location>
        <begin position="176"/>
        <end position="277"/>
    </location>
</feature>
<reference evidence="5 6" key="1">
    <citation type="submission" date="2021-06" db="EMBL/GenBank/DDBJ databases">
        <authorList>
            <person name="Criscuolo A."/>
        </authorList>
    </citation>
    <scope>NUCLEOTIDE SEQUENCE [LARGE SCALE GENOMIC DNA]</scope>
    <source>
        <strain evidence="6">CIP 111802</strain>
    </source>
</reference>
<sequence>MGSLELSGGLALQYSDTQEYKMDSRYGVVIANEPYGAFGFVMKGSVKVTLEAESRGRTGKAAYGEVFYVPPHCRCTMQSSDKQTCHVMMIRFYFSGREPSESSSLEMSALLGRTDELRLHRFRMPRVRSWAQDLLSNRSGEDPSFYYLVHSYLYVIAAEFMAHLTKSKDKDVDLTDYVLQIKQHMLEHSDAPMDIEEIARLSGASPARFYQVFKQHTGLSPLQFITMAKLNESLRLLASSTLSVTEAAQAVGYPDPLYFSRLFKKHMGLTPTDYAVLAKKRVANLCPVFRGDLAVLGITPVLELPREWYDAPDKDKFVKQIEYCRPELIFTAPVPDELYATLSQLCPVVMITWKGYPWKARLREIGGVLHMPTVVERWLSYFEMKLDYARYHIRRHLDSNPYLVVSVFEPFYRVYGTQRIKMSDLFYGELHIMPPVSAQQISFLDTPSFEEVAELDCDGILLLVPASITDDACIKLEEEWLRLKRHRPRKHCIIIRHEEPLLYNASFYEGLIDQFVNTLLIYGN</sequence>
<accession>A0ABN7TKM9</accession>
<dbReference type="PROSITE" id="PS01124">
    <property type="entry name" value="HTH_ARAC_FAMILY_2"/>
    <property type="match status" value="1"/>
</dbReference>
<proteinExistence type="predicted"/>
<dbReference type="PANTHER" id="PTHR43280:SF2">
    <property type="entry name" value="HTH-TYPE TRANSCRIPTIONAL REGULATOR EXSA"/>
    <property type="match status" value="1"/>
</dbReference>
<dbReference type="InterPro" id="IPR018062">
    <property type="entry name" value="HTH_AraC-typ_CS"/>
</dbReference>
<comment type="caution">
    <text evidence="5">The sequence shown here is derived from an EMBL/GenBank/DDBJ whole genome shotgun (WGS) entry which is preliminary data.</text>
</comment>
<organism evidence="5 6">
    <name type="scientific">Paenibacillus allorhizosphaerae</name>
    <dbReference type="NCBI Taxonomy" id="2849866"/>
    <lineage>
        <taxon>Bacteria</taxon>
        <taxon>Bacillati</taxon>
        <taxon>Bacillota</taxon>
        <taxon>Bacilli</taxon>
        <taxon>Bacillales</taxon>
        <taxon>Paenibacillaceae</taxon>
        <taxon>Paenibacillus</taxon>
    </lineage>
</organism>
<dbReference type="PANTHER" id="PTHR43280">
    <property type="entry name" value="ARAC-FAMILY TRANSCRIPTIONAL REGULATOR"/>
    <property type="match status" value="1"/>
</dbReference>
<dbReference type="RefSeq" id="WP_218099528.1">
    <property type="nucleotide sequence ID" value="NZ_CAJVCE010000008.1"/>
</dbReference>
<evidence type="ECO:0000256" key="2">
    <source>
        <dbReference type="ARBA" id="ARBA00023125"/>
    </source>
</evidence>
<dbReference type="Pfam" id="PF12833">
    <property type="entry name" value="HTH_18"/>
    <property type="match status" value="1"/>
</dbReference>
<name>A0ABN7TKM9_9BACL</name>
<dbReference type="EMBL" id="CAJVCE010000008">
    <property type="protein sequence ID" value="CAG7644278.1"/>
    <property type="molecule type" value="Genomic_DNA"/>
</dbReference>
<gene>
    <name evidence="5" type="primary">rhaR_55</name>
    <name evidence="5" type="ORF">PAECIP111802_03212</name>
</gene>
<keyword evidence="3" id="KW-0804">Transcription</keyword>
<evidence type="ECO:0000256" key="1">
    <source>
        <dbReference type="ARBA" id="ARBA00023015"/>
    </source>
</evidence>
<dbReference type="PROSITE" id="PS00041">
    <property type="entry name" value="HTH_ARAC_FAMILY_1"/>
    <property type="match status" value="1"/>
</dbReference>
<evidence type="ECO:0000256" key="3">
    <source>
        <dbReference type="ARBA" id="ARBA00023163"/>
    </source>
</evidence>
<keyword evidence="2" id="KW-0238">DNA-binding</keyword>
<protein>
    <submittedName>
        <fullName evidence="5">HTH-type transcriptional activator RhaR</fullName>
    </submittedName>
</protein>
<evidence type="ECO:0000259" key="4">
    <source>
        <dbReference type="PROSITE" id="PS01124"/>
    </source>
</evidence>